<gene>
    <name evidence="9" type="ORF">KK1_021067</name>
</gene>
<evidence type="ECO:0000256" key="6">
    <source>
        <dbReference type="SAM" id="MobiDB-lite"/>
    </source>
</evidence>
<feature type="compositionally biased region" description="Basic and acidic residues" evidence="6">
    <location>
        <begin position="758"/>
        <end position="768"/>
    </location>
</feature>
<dbReference type="SMART" id="SM00343">
    <property type="entry name" value="ZnF_C2HC"/>
    <property type="match status" value="1"/>
</dbReference>
<dbReference type="Gene3D" id="3.30.420.10">
    <property type="entry name" value="Ribonuclease H-like superfamily/Ribonuclease H"/>
    <property type="match status" value="1"/>
</dbReference>
<feature type="domain" description="Integrase catalytic" evidence="8">
    <location>
        <begin position="455"/>
        <end position="625"/>
    </location>
</feature>
<dbReference type="PROSITE" id="PS50994">
    <property type="entry name" value="INTEGRASE"/>
    <property type="match status" value="1"/>
</dbReference>
<evidence type="ECO:0000259" key="8">
    <source>
        <dbReference type="PROSITE" id="PS50994"/>
    </source>
</evidence>
<dbReference type="Pfam" id="PF25597">
    <property type="entry name" value="SH3_retrovirus"/>
    <property type="match status" value="1"/>
</dbReference>
<dbReference type="Pfam" id="PF07727">
    <property type="entry name" value="RVT_2"/>
    <property type="match status" value="1"/>
</dbReference>
<dbReference type="Pfam" id="PF13976">
    <property type="entry name" value="gag_pre-integrs"/>
    <property type="match status" value="1"/>
</dbReference>
<dbReference type="InterPro" id="IPR025724">
    <property type="entry name" value="GAG-pre-integrase_dom"/>
</dbReference>
<dbReference type="Pfam" id="PF00665">
    <property type="entry name" value="rve"/>
    <property type="match status" value="1"/>
</dbReference>
<keyword evidence="5" id="KW-0863">Zinc-finger</keyword>
<dbReference type="Pfam" id="PF14223">
    <property type="entry name" value="Retrotran_gag_2"/>
    <property type="match status" value="1"/>
</dbReference>
<dbReference type="CDD" id="cd09272">
    <property type="entry name" value="RNase_HI_RT_Ty1"/>
    <property type="match status" value="1"/>
</dbReference>
<dbReference type="GO" id="GO:0006508">
    <property type="term" value="P:proteolysis"/>
    <property type="evidence" value="ECO:0007669"/>
    <property type="project" value="UniProtKB-KW"/>
</dbReference>
<dbReference type="SUPFAM" id="SSF57756">
    <property type="entry name" value="Retrovirus zinc finger-like domains"/>
    <property type="match status" value="1"/>
</dbReference>
<evidence type="ECO:0000256" key="4">
    <source>
        <dbReference type="ARBA" id="ARBA00022801"/>
    </source>
</evidence>
<dbReference type="InterPro" id="IPR013103">
    <property type="entry name" value="RVT_2"/>
</dbReference>
<dbReference type="InterPro" id="IPR036875">
    <property type="entry name" value="Znf_CCHC_sf"/>
</dbReference>
<sequence length="1305" mass="150067">MEDNVAHDGDMFKLTANNYSYWKPMMEDHLYCKDLHEPIIYKEKVEGKSDAQWELLNRKAVAMIRKYIDKSLFEHVSTYTNAYELWAKLESMIQKKTPRNKANLVRRLVKLEYKDGHSMIEHLNNFKGLVNQLTKIEMKIDDELQALLLLSSLPESWDTLVVTLSNSAPEGKLTMDAVSDSLLGEESRRMERGESIHPEANIIENRGKNETRGRSKSRDQYQSRGRSKSRSKITCYYCGRMGHRKMECRSFKRDQKAEDMLYIIREGNILNIAYDDSSWIVDSGASFHVTPHGSFFSSYQSGDFGTVQMGNQDRSKIVGIGDIILTTSTGCRLVLKDVRHVPAMRLNLISAGKLDDAGLMNYFGEGKWKLTKGSLVMARGKKEGSLYVMQAKLCKGEVNITTDDLEVWHKRLGHISEKGLHILARKQLLSNVKGKSLDPCAHCLAGKQHRVAFQRSSPPVRRKNILDLVHTDVCSMSEKSIGGALYFVTFIDDHSRKVWLHLLKSKDQVLDAFKEFHALVERETGRKIKCVRSDNGGEYRGPFETYCKKHGIRLEKTPPKTPQLNGLAERMNRTIEERVRCVLSHAKLPKLFWGEAIMAVVDIVNLTPSVPLGGAIPDEVWTGKRASYNHLKVFGCRAFVHIPKDERAKLDAKTKECIYLRSPKDEFGYRLWDPINKKVVRSRDVVFFEDQTIEDIKNSEKPRLRKSTELTPVQHENNETHQDNDPEEDEPVLEQSNQETHDEPAQEDPQSSSLPAPEPRRSSRERRPSTWYNTEEYVMLTDEGEPQSYKEAIKDIHKEEWRKAMQEEMQSLHENHTYELVELPKGRRALKNKWVYRIKTEDNNTKPRYKARLVVKGFGQEKGIDFEEIFSPVVKMSSIRVILGIAATQDLEIEQLDVKTAFLHGDLEEEIYMEQPEGFKVPGKENLVCRLTKSLYGLKQAPRQWYKKFESFMAEHEFKKTESDHCVFIKRYASGDFLILLLYVDDMLIFGQDRIKIAALKKDLSKSFAMKDLGPAKQILGMRITRDRSKRLLWLSQERYIEKVLEQFNMDKCKPVNTPLAGHFRLSSKQSPTSEREMEEMKKIPYSSVVGSLMYAMICTRPDIAYAVGVVSRFLADPGNEHWLAVKWILRYLRGTSKRCLCFGKGKPVLQGYTDADLAGDIDSRKSTSGYLTTFAGGAVSWQSKLQKCVALSTTEAEYIAATEACKEMLWMKNMLLELGVEQERYVVKCDNQSAIYLAKNSKFHSRTKHIDTRYHWIREVLEEKKLHLDKVHTDENWSDMMTKVIPTKKFEDCCQGAGLLLPPN</sequence>
<keyword evidence="2" id="KW-0479">Metal-binding</keyword>
<feature type="region of interest" description="Disordered" evidence="6">
    <location>
        <begin position="699"/>
        <end position="769"/>
    </location>
</feature>
<evidence type="ECO:0000256" key="2">
    <source>
        <dbReference type="ARBA" id="ARBA00022723"/>
    </source>
</evidence>
<evidence type="ECO:0000256" key="5">
    <source>
        <dbReference type="PROSITE-ProRule" id="PRU00047"/>
    </source>
</evidence>
<dbReference type="PANTHER" id="PTHR42648">
    <property type="entry name" value="TRANSPOSASE, PUTATIVE-RELATED"/>
    <property type="match status" value="1"/>
</dbReference>
<dbReference type="SUPFAM" id="SSF53098">
    <property type="entry name" value="Ribonuclease H-like"/>
    <property type="match status" value="1"/>
</dbReference>
<evidence type="ECO:0000256" key="1">
    <source>
        <dbReference type="ARBA" id="ARBA00022670"/>
    </source>
</evidence>
<evidence type="ECO:0000313" key="9">
    <source>
        <dbReference type="EMBL" id="KYP76810.1"/>
    </source>
</evidence>
<dbReference type="InterPro" id="IPR043502">
    <property type="entry name" value="DNA/RNA_pol_sf"/>
</dbReference>
<evidence type="ECO:0000259" key="7">
    <source>
        <dbReference type="PROSITE" id="PS50158"/>
    </source>
</evidence>
<feature type="compositionally biased region" description="Basic and acidic residues" evidence="6">
    <location>
        <begin position="205"/>
        <end position="221"/>
    </location>
</feature>
<keyword evidence="1" id="KW-0645">Protease</keyword>
<dbReference type="GO" id="GO:0004190">
    <property type="term" value="F:aspartic-type endopeptidase activity"/>
    <property type="evidence" value="ECO:0007669"/>
    <property type="project" value="UniProtKB-KW"/>
</dbReference>
<dbReference type="SUPFAM" id="SSF56672">
    <property type="entry name" value="DNA/RNA polymerases"/>
    <property type="match status" value="1"/>
</dbReference>
<accession>A0A151UBW1</accession>
<dbReference type="Gramene" id="C.cajan_20458.t">
    <property type="protein sequence ID" value="C.cajan_20458.t"/>
    <property type="gene ID" value="C.cajan_20458"/>
</dbReference>
<keyword evidence="3" id="KW-0064">Aspartyl protease</keyword>
<keyword evidence="4" id="KW-0378">Hydrolase</keyword>
<dbReference type="InterPro" id="IPR057670">
    <property type="entry name" value="SH3_retrovirus"/>
</dbReference>
<dbReference type="GO" id="GO:0008270">
    <property type="term" value="F:zinc ion binding"/>
    <property type="evidence" value="ECO:0007669"/>
    <property type="project" value="UniProtKB-KW"/>
</dbReference>
<dbReference type="GO" id="GO:0003676">
    <property type="term" value="F:nucleic acid binding"/>
    <property type="evidence" value="ECO:0007669"/>
    <property type="project" value="InterPro"/>
</dbReference>
<dbReference type="InterPro" id="IPR039537">
    <property type="entry name" value="Retrotran_Ty1/copia-like"/>
</dbReference>
<feature type="domain" description="CCHC-type" evidence="7">
    <location>
        <begin position="235"/>
        <end position="250"/>
    </location>
</feature>
<proteinExistence type="predicted"/>
<organism evidence="9 10">
    <name type="scientific">Cajanus cajan</name>
    <name type="common">Pigeon pea</name>
    <name type="synonym">Cajanus indicus</name>
    <dbReference type="NCBI Taxonomy" id="3821"/>
    <lineage>
        <taxon>Eukaryota</taxon>
        <taxon>Viridiplantae</taxon>
        <taxon>Streptophyta</taxon>
        <taxon>Embryophyta</taxon>
        <taxon>Tracheophyta</taxon>
        <taxon>Spermatophyta</taxon>
        <taxon>Magnoliopsida</taxon>
        <taxon>eudicotyledons</taxon>
        <taxon>Gunneridae</taxon>
        <taxon>Pentapetalae</taxon>
        <taxon>rosids</taxon>
        <taxon>fabids</taxon>
        <taxon>Fabales</taxon>
        <taxon>Fabaceae</taxon>
        <taxon>Papilionoideae</taxon>
        <taxon>50 kb inversion clade</taxon>
        <taxon>NPAAA clade</taxon>
        <taxon>indigoferoid/millettioid clade</taxon>
        <taxon>Phaseoleae</taxon>
        <taxon>Cajanus</taxon>
    </lineage>
</organism>
<dbReference type="GO" id="GO:0015074">
    <property type="term" value="P:DNA integration"/>
    <property type="evidence" value="ECO:0007669"/>
    <property type="project" value="InterPro"/>
</dbReference>
<dbReference type="InterPro" id="IPR001584">
    <property type="entry name" value="Integrase_cat-core"/>
</dbReference>
<evidence type="ECO:0000313" key="10">
    <source>
        <dbReference type="Proteomes" id="UP000075243"/>
    </source>
</evidence>
<dbReference type="InterPro" id="IPR012337">
    <property type="entry name" value="RNaseH-like_sf"/>
</dbReference>
<dbReference type="InterPro" id="IPR054722">
    <property type="entry name" value="PolX-like_BBD"/>
</dbReference>
<evidence type="ECO:0000256" key="3">
    <source>
        <dbReference type="ARBA" id="ARBA00022750"/>
    </source>
</evidence>
<dbReference type="InterPro" id="IPR036397">
    <property type="entry name" value="RNaseH_sf"/>
</dbReference>
<dbReference type="Proteomes" id="UP000075243">
    <property type="component" value="Chromosome 1"/>
</dbReference>
<protein>
    <submittedName>
        <fullName evidence="9">Retrovirus-related Pol polyprotein from transposon TNT 1-94</fullName>
    </submittedName>
</protein>
<keyword evidence="10" id="KW-1185">Reference proteome</keyword>
<feature type="compositionally biased region" description="Basic and acidic residues" evidence="6">
    <location>
        <begin position="699"/>
        <end position="708"/>
    </location>
</feature>
<feature type="compositionally biased region" description="Basic and acidic residues" evidence="6">
    <location>
        <begin position="186"/>
        <end position="197"/>
    </location>
</feature>
<dbReference type="PANTHER" id="PTHR42648:SF28">
    <property type="entry name" value="TRANSPOSON-ENCODED PROTEIN WITH RIBONUCLEASE H-LIKE AND RETROVIRUS ZINC FINGER-LIKE DOMAINS"/>
    <property type="match status" value="1"/>
</dbReference>
<name>A0A151UBW1_CAJCA</name>
<dbReference type="InterPro" id="IPR001878">
    <property type="entry name" value="Znf_CCHC"/>
</dbReference>
<reference evidence="9 10" key="1">
    <citation type="journal article" date="2012" name="Nat. Biotechnol.">
        <title>Draft genome sequence of pigeonpea (Cajanus cajan), an orphan legume crop of resource-poor farmers.</title>
        <authorList>
            <person name="Varshney R.K."/>
            <person name="Chen W."/>
            <person name="Li Y."/>
            <person name="Bharti A.K."/>
            <person name="Saxena R.K."/>
            <person name="Schlueter J.A."/>
            <person name="Donoghue M.T."/>
            <person name="Azam S."/>
            <person name="Fan G."/>
            <person name="Whaley A.M."/>
            <person name="Farmer A.D."/>
            <person name="Sheridan J."/>
            <person name="Iwata A."/>
            <person name="Tuteja R."/>
            <person name="Penmetsa R.V."/>
            <person name="Wu W."/>
            <person name="Upadhyaya H.D."/>
            <person name="Yang S.P."/>
            <person name="Shah T."/>
            <person name="Saxena K.B."/>
            <person name="Michael T."/>
            <person name="McCombie W.R."/>
            <person name="Yang B."/>
            <person name="Zhang G."/>
            <person name="Yang H."/>
            <person name="Wang J."/>
            <person name="Spillane C."/>
            <person name="Cook D.R."/>
            <person name="May G.D."/>
            <person name="Xu X."/>
            <person name="Jackson S.A."/>
        </authorList>
    </citation>
    <scope>NUCLEOTIDE SEQUENCE [LARGE SCALE GENOMIC DNA]</scope>
    <source>
        <strain evidence="10">cv. Asha</strain>
    </source>
</reference>
<feature type="region of interest" description="Disordered" evidence="6">
    <location>
        <begin position="186"/>
        <end position="228"/>
    </location>
</feature>
<dbReference type="PROSITE" id="PS50158">
    <property type="entry name" value="ZF_CCHC"/>
    <property type="match status" value="1"/>
</dbReference>
<keyword evidence="5" id="KW-0862">Zinc</keyword>
<dbReference type="Pfam" id="PF22936">
    <property type="entry name" value="Pol_BBD"/>
    <property type="match status" value="1"/>
</dbReference>
<dbReference type="EMBL" id="CM003603">
    <property type="protein sequence ID" value="KYP76810.1"/>
    <property type="molecule type" value="Genomic_DNA"/>
</dbReference>